<dbReference type="InterPro" id="IPR038497">
    <property type="entry name" value="ATPase_V1-cplx_hsu_C_sf"/>
</dbReference>
<evidence type="ECO:0000256" key="1">
    <source>
        <dbReference type="ARBA" id="ARBA00008613"/>
    </source>
</evidence>
<dbReference type="InterPro" id="IPR011989">
    <property type="entry name" value="ARM-like"/>
</dbReference>
<dbReference type="PANTHER" id="PTHR10698:SF0">
    <property type="entry name" value="V-TYPE PROTON ATPASE SUBUNIT H"/>
    <property type="match status" value="1"/>
</dbReference>
<dbReference type="SUPFAM" id="SSF48371">
    <property type="entry name" value="ARM repeat"/>
    <property type="match status" value="1"/>
</dbReference>
<dbReference type="Proteomes" id="UP001324115">
    <property type="component" value="Unassembled WGS sequence"/>
</dbReference>
<dbReference type="Pfam" id="PF03224">
    <property type="entry name" value="V-ATPase_H_N"/>
    <property type="match status" value="1"/>
</dbReference>
<dbReference type="GO" id="GO:0046961">
    <property type="term" value="F:proton-transporting ATPase activity, rotational mechanism"/>
    <property type="evidence" value="ECO:0007669"/>
    <property type="project" value="InterPro"/>
</dbReference>
<sequence>MTAHTYEYKQVADEYDSSTYDNNADSKYSTDIHRRNINWQGYTDNKYINANELQLIQQYDKQPADTQCHYLQQQDNAQKLLVLLFKLLDRIKARDTVEYIIQMLGTILLDYDKRTSSQQFTTTLLQLQHSSGTGSPTNKSSTIDIYTPLLRIISNLGEEKFHSIVIHTTSQILATLLIAALDKHYLTPQSPPLINYCRFLSNKLQSYSNSGNYRELQFILQSCKILLQHQTAQQVFISVGGLQAMAEILSSDSKTGNKLSHNTQLLYLVGFNLWLLSFNDVILQKAGELHLIQKIVSVVKSVNIEKVVRIYYAVLRNILEHVEKLQHDPKAVSNGTSTAGQHLIEEMIGSGLLSITESLLRRRYKDPDLQSDLEYVVKTLRVSIERLSNFEIYSGEITTGNLSWTPAHTNEQFWRENISKFDAEDYKLIRRLIALLGDNNDEVREVAAHDLGEVARFHPEGKQLVARLGGKAKLMALLKDKSQKVAKSALLAVQKLMISSWESLAKSSQGGVQALVSNKK</sequence>
<name>A0AAN7DS94_QUERU</name>
<evidence type="ECO:0000256" key="2">
    <source>
        <dbReference type="ARBA" id="ARBA00022448"/>
    </source>
</evidence>
<reference evidence="6 7" key="1">
    <citation type="journal article" date="2023" name="G3 (Bethesda)">
        <title>A haplotype-resolved chromosome-scale genome for Quercus rubra L. provides insights into the genetics of adaptive traits for red oak species.</title>
        <authorList>
            <person name="Kapoor B."/>
            <person name="Jenkins J."/>
            <person name="Schmutz J."/>
            <person name="Zhebentyayeva T."/>
            <person name="Kuelheim C."/>
            <person name="Coggeshall M."/>
            <person name="Heim C."/>
            <person name="Lasky J.R."/>
            <person name="Leites L."/>
            <person name="Islam-Faridi N."/>
            <person name="Romero-Severson J."/>
            <person name="DeLeo V.L."/>
            <person name="Lucas S.M."/>
            <person name="Lazic D."/>
            <person name="Gailing O."/>
            <person name="Carlson J."/>
            <person name="Staton M."/>
        </authorList>
    </citation>
    <scope>NUCLEOTIDE SEQUENCE [LARGE SCALE GENOMIC DNA]</scope>
    <source>
        <strain evidence="6">Pseudo-F2</strain>
    </source>
</reference>
<evidence type="ECO:0000313" key="6">
    <source>
        <dbReference type="EMBL" id="KAK4538890.1"/>
    </source>
</evidence>
<feature type="domain" description="ATPase V1 complex subunit H C-terminal" evidence="5">
    <location>
        <begin position="387"/>
        <end position="501"/>
    </location>
</feature>
<dbReference type="Gene3D" id="1.25.40.150">
    <property type="entry name" value="V-type ATPase, subunit H, C-terminal domain"/>
    <property type="match status" value="1"/>
</dbReference>
<evidence type="ECO:0000313" key="7">
    <source>
        <dbReference type="Proteomes" id="UP001324115"/>
    </source>
</evidence>
<keyword evidence="7" id="KW-1185">Reference proteome</keyword>
<keyword evidence="2" id="KW-0813">Transport</keyword>
<proteinExistence type="inferred from homology"/>
<evidence type="ECO:0000256" key="4">
    <source>
        <dbReference type="ARBA" id="ARBA00023065"/>
    </source>
</evidence>
<accession>A0AAN7DS94</accession>
<keyword evidence="4" id="KW-0406">Ion transport</keyword>
<comment type="caution">
    <text evidence="6">The sequence shown here is derived from an EMBL/GenBank/DDBJ whole genome shotgun (WGS) entry which is preliminary data.</text>
</comment>
<dbReference type="Pfam" id="PF11698">
    <property type="entry name" value="V-ATPase_H_C"/>
    <property type="match status" value="1"/>
</dbReference>
<dbReference type="PANTHER" id="PTHR10698">
    <property type="entry name" value="V-TYPE PROTON ATPASE SUBUNIT H"/>
    <property type="match status" value="1"/>
</dbReference>
<evidence type="ECO:0000259" key="5">
    <source>
        <dbReference type="Pfam" id="PF11698"/>
    </source>
</evidence>
<dbReference type="AlphaFoldDB" id="A0AAN7DS94"/>
<organism evidence="6 7">
    <name type="scientific">Quercus rubra</name>
    <name type="common">Northern red oak</name>
    <name type="synonym">Quercus borealis</name>
    <dbReference type="NCBI Taxonomy" id="3512"/>
    <lineage>
        <taxon>Eukaryota</taxon>
        <taxon>Viridiplantae</taxon>
        <taxon>Streptophyta</taxon>
        <taxon>Embryophyta</taxon>
        <taxon>Tracheophyta</taxon>
        <taxon>Spermatophyta</taxon>
        <taxon>Magnoliopsida</taxon>
        <taxon>eudicotyledons</taxon>
        <taxon>Gunneridae</taxon>
        <taxon>Pentapetalae</taxon>
        <taxon>rosids</taxon>
        <taxon>fabids</taxon>
        <taxon>Fagales</taxon>
        <taxon>Fagaceae</taxon>
        <taxon>Quercus</taxon>
    </lineage>
</organism>
<protein>
    <recommendedName>
        <fullName evidence="5">ATPase V1 complex subunit H C-terminal domain-containing protein</fullName>
    </recommendedName>
</protein>
<keyword evidence="3" id="KW-0375">Hydrogen ion transport</keyword>
<evidence type="ECO:0000256" key="3">
    <source>
        <dbReference type="ARBA" id="ARBA00022781"/>
    </source>
</evidence>
<dbReference type="EMBL" id="JAXUIC010000779">
    <property type="protein sequence ID" value="KAK4538890.1"/>
    <property type="molecule type" value="Genomic_DNA"/>
</dbReference>
<dbReference type="InterPro" id="IPR016024">
    <property type="entry name" value="ARM-type_fold"/>
</dbReference>
<comment type="similarity">
    <text evidence="1">Belongs to the V-ATPase H subunit family.</text>
</comment>
<dbReference type="Gene3D" id="1.25.10.10">
    <property type="entry name" value="Leucine-rich Repeat Variant"/>
    <property type="match status" value="1"/>
</dbReference>
<dbReference type="InterPro" id="IPR011987">
    <property type="entry name" value="ATPase_V1-cplx_hsu_C"/>
</dbReference>
<dbReference type="InterPro" id="IPR004908">
    <property type="entry name" value="ATPase_V1-cplx_hsu"/>
</dbReference>
<dbReference type="GO" id="GO:0000221">
    <property type="term" value="C:vacuolar proton-transporting V-type ATPase, V1 domain"/>
    <property type="evidence" value="ECO:0007669"/>
    <property type="project" value="InterPro"/>
</dbReference>
<dbReference type="PIRSF" id="PIRSF032184">
    <property type="entry name" value="ATPase_V1_H"/>
    <property type="match status" value="1"/>
</dbReference>
<gene>
    <name evidence="6" type="ORF">RGQ29_032241</name>
</gene>